<dbReference type="Pfam" id="PF04545">
    <property type="entry name" value="Sigma70_r4"/>
    <property type="match status" value="1"/>
</dbReference>
<accession>A0ABV8PBJ1</accession>
<dbReference type="Proteomes" id="UP001595789">
    <property type="component" value="Unassembled WGS sequence"/>
</dbReference>
<dbReference type="SUPFAM" id="SSF88659">
    <property type="entry name" value="Sigma3 and sigma4 domains of RNA polymerase sigma factors"/>
    <property type="match status" value="1"/>
</dbReference>
<dbReference type="Gene3D" id="1.10.1740.10">
    <property type="match status" value="1"/>
</dbReference>
<evidence type="ECO:0000313" key="2">
    <source>
        <dbReference type="EMBL" id="MFC4212655.1"/>
    </source>
</evidence>
<dbReference type="Gene3D" id="1.10.10.10">
    <property type="entry name" value="Winged helix-like DNA-binding domain superfamily/Winged helix DNA-binding domain"/>
    <property type="match status" value="1"/>
</dbReference>
<dbReference type="RefSeq" id="WP_378986800.1">
    <property type="nucleotide sequence ID" value="NZ_JBHSBW010000013.1"/>
</dbReference>
<comment type="caution">
    <text evidence="2">The sequence shown here is derived from an EMBL/GenBank/DDBJ whole genome shotgun (WGS) entry which is preliminary data.</text>
</comment>
<protein>
    <submittedName>
        <fullName evidence="2">Sigma factor-like helix-turn-helix DNA-binding protein</fullName>
    </submittedName>
</protein>
<dbReference type="InterPro" id="IPR036388">
    <property type="entry name" value="WH-like_DNA-bd_sf"/>
</dbReference>
<evidence type="ECO:0000313" key="3">
    <source>
        <dbReference type="Proteomes" id="UP001595789"/>
    </source>
</evidence>
<organism evidence="2 3">
    <name type="scientific">Pedobacter lithocola</name>
    <dbReference type="NCBI Taxonomy" id="1908239"/>
    <lineage>
        <taxon>Bacteria</taxon>
        <taxon>Pseudomonadati</taxon>
        <taxon>Bacteroidota</taxon>
        <taxon>Sphingobacteriia</taxon>
        <taxon>Sphingobacteriales</taxon>
        <taxon>Sphingobacteriaceae</taxon>
        <taxon>Pedobacter</taxon>
    </lineage>
</organism>
<proteinExistence type="predicted"/>
<reference evidence="3" key="1">
    <citation type="journal article" date="2019" name="Int. J. Syst. Evol. Microbiol.">
        <title>The Global Catalogue of Microorganisms (GCM) 10K type strain sequencing project: providing services to taxonomists for standard genome sequencing and annotation.</title>
        <authorList>
            <consortium name="The Broad Institute Genomics Platform"/>
            <consortium name="The Broad Institute Genome Sequencing Center for Infectious Disease"/>
            <person name="Wu L."/>
            <person name="Ma J."/>
        </authorList>
    </citation>
    <scope>NUCLEOTIDE SEQUENCE [LARGE SCALE GENOMIC DNA]</scope>
    <source>
        <strain evidence="3">CCM 8691</strain>
    </source>
</reference>
<feature type="domain" description="RNA polymerase sigma-70 region 4" evidence="1">
    <location>
        <begin position="225"/>
        <end position="266"/>
    </location>
</feature>
<dbReference type="InterPro" id="IPR013324">
    <property type="entry name" value="RNA_pol_sigma_r3/r4-like"/>
</dbReference>
<name>A0ABV8PBJ1_9SPHI</name>
<sequence>MTASKLTSKSVYELHFTKFREGNEKGLEFFYKIWYPILYYRGLRYIKDDVNADCIVNEAFLRLWLFRNKFTAAEQIEVFVKKLTSDGCKAYFKAAKHTFQRNMLRLDELENYQEFIGSEDTNFESEDMNCDAEPDEEIKKQWAEVEKVIPNLSTDQQLFIRLCIKYAFDYGRVAWHIGGISDDEVARKVEKTLVCLKAILMDTRKLDGVGKANKCKFEGDVAGEQLAILRMRYELQYSFEEIARHLNLNQGYIQKTYVDAMAKVRKVKR</sequence>
<dbReference type="EMBL" id="JBHSBW010000013">
    <property type="protein sequence ID" value="MFC4212655.1"/>
    <property type="molecule type" value="Genomic_DNA"/>
</dbReference>
<keyword evidence="3" id="KW-1185">Reference proteome</keyword>
<gene>
    <name evidence="2" type="ORF">ACFOWA_15775</name>
</gene>
<evidence type="ECO:0000259" key="1">
    <source>
        <dbReference type="Pfam" id="PF04545"/>
    </source>
</evidence>
<dbReference type="SUPFAM" id="SSF88946">
    <property type="entry name" value="Sigma2 domain of RNA polymerase sigma factors"/>
    <property type="match status" value="1"/>
</dbReference>
<dbReference type="InterPro" id="IPR007630">
    <property type="entry name" value="RNA_pol_sigma70_r4"/>
</dbReference>
<dbReference type="InterPro" id="IPR013325">
    <property type="entry name" value="RNA_pol_sigma_r2"/>
</dbReference>